<feature type="chain" id="PRO_5002784919" evidence="1">
    <location>
        <begin position="19"/>
        <end position="215"/>
    </location>
</feature>
<feature type="signal peptide" evidence="1">
    <location>
        <begin position="1"/>
        <end position="18"/>
    </location>
</feature>
<dbReference type="InParanoid" id="B2WM57"/>
<dbReference type="EMBL" id="DS231629">
    <property type="protein sequence ID" value="EDU44117.1"/>
    <property type="molecule type" value="Genomic_DNA"/>
</dbReference>
<evidence type="ECO:0000313" key="3">
    <source>
        <dbReference type="Proteomes" id="UP000001471"/>
    </source>
</evidence>
<dbReference type="STRING" id="426418.B2WM57"/>
<dbReference type="HOGENOM" id="CLU_1283842_0_0_1"/>
<reference evidence="3" key="1">
    <citation type="journal article" date="2013" name="G3 (Bethesda)">
        <title>Comparative genomics of a plant-pathogenic fungus, Pyrenophora tritici-repentis, reveals transduplication and the impact of repeat elements on pathogenicity and population divergence.</title>
        <authorList>
            <person name="Manning V.A."/>
            <person name="Pandelova I."/>
            <person name="Dhillon B."/>
            <person name="Wilhelm L.J."/>
            <person name="Goodwin S.B."/>
            <person name="Berlin A.M."/>
            <person name="Figueroa M."/>
            <person name="Freitag M."/>
            <person name="Hane J.K."/>
            <person name="Henrissat B."/>
            <person name="Holman W.H."/>
            <person name="Kodira C.D."/>
            <person name="Martin J."/>
            <person name="Oliver R.P."/>
            <person name="Robbertse B."/>
            <person name="Schackwitz W."/>
            <person name="Schwartz D.C."/>
            <person name="Spatafora J.W."/>
            <person name="Turgeon B.G."/>
            <person name="Yandava C."/>
            <person name="Young S."/>
            <person name="Zhou S."/>
            <person name="Zeng Q."/>
            <person name="Grigoriev I.V."/>
            <person name="Ma L.-J."/>
            <person name="Ciuffetti L.M."/>
        </authorList>
    </citation>
    <scope>NUCLEOTIDE SEQUENCE [LARGE SCALE GENOMIC DNA]</scope>
    <source>
        <strain evidence="3">Pt-1C-BFP</strain>
    </source>
</reference>
<evidence type="ECO:0000256" key="1">
    <source>
        <dbReference type="SAM" id="SignalP"/>
    </source>
</evidence>
<dbReference type="RefSeq" id="XP_001941398.2">
    <property type="nucleotide sequence ID" value="XM_001941363.2"/>
</dbReference>
<dbReference type="OrthoDB" id="407298at2759"/>
<dbReference type="KEGG" id="ptrr:6349379"/>
<dbReference type="GeneID" id="6349379"/>
<protein>
    <submittedName>
        <fullName evidence="2">Uncharacterized protein</fullName>
    </submittedName>
</protein>
<name>B2WM57_PYRTR</name>
<dbReference type="Proteomes" id="UP000001471">
    <property type="component" value="Unassembled WGS sequence"/>
</dbReference>
<sequence length="215" mass="23415">MRFLSVLFISALTSLAAARISFTHCKAADPNWTPPQGNCGEEDMNACKDPQVCFVSLVTMSLRVRPGRTADILENRAAQLQPVVGPSYAPTHGEQCGTVDQEALNNVLAALPQLSENLNQTSRAPKDAQLPSAISNAKAVASQTSPSLQDTGRLFLVNFIDQAHLRQTAGRYGATYQAYIYIHPVSDDFSPQNRKIERGQLGSILVYTLQDLLNN</sequence>
<keyword evidence="1" id="KW-0732">Signal</keyword>
<organism evidence="2 3">
    <name type="scientific">Pyrenophora tritici-repentis (strain Pt-1C-BFP)</name>
    <name type="common">Wheat tan spot fungus</name>
    <name type="synonym">Drechslera tritici-repentis</name>
    <dbReference type="NCBI Taxonomy" id="426418"/>
    <lineage>
        <taxon>Eukaryota</taxon>
        <taxon>Fungi</taxon>
        <taxon>Dikarya</taxon>
        <taxon>Ascomycota</taxon>
        <taxon>Pezizomycotina</taxon>
        <taxon>Dothideomycetes</taxon>
        <taxon>Pleosporomycetidae</taxon>
        <taxon>Pleosporales</taxon>
        <taxon>Pleosporineae</taxon>
        <taxon>Pleosporaceae</taxon>
        <taxon>Pyrenophora</taxon>
    </lineage>
</organism>
<proteinExistence type="predicted"/>
<dbReference type="AlphaFoldDB" id="B2WM57"/>
<accession>B2WM57</accession>
<gene>
    <name evidence="2" type="ORF">PTRG_11067</name>
</gene>
<evidence type="ECO:0000313" key="2">
    <source>
        <dbReference type="EMBL" id="EDU44117.1"/>
    </source>
</evidence>